<evidence type="ECO:0000313" key="2">
    <source>
        <dbReference type="EMBL" id="MCU4742441.1"/>
    </source>
</evidence>
<dbReference type="SUPFAM" id="SSF51126">
    <property type="entry name" value="Pectin lyase-like"/>
    <property type="match status" value="1"/>
</dbReference>
<dbReference type="Pfam" id="PF14200">
    <property type="entry name" value="RicinB_lectin_2"/>
    <property type="match status" value="2"/>
</dbReference>
<dbReference type="PROSITE" id="PS51318">
    <property type="entry name" value="TAT"/>
    <property type="match status" value="1"/>
</dbReference>
<dbReference type="Proteomes" id="UP001321018">
    <property type="component" value="Unassembled WGS sequence"/>
</dbReference>
<accession>A0AAP2YZP4</accession>
<gene>
    <name evidence="2" type="ORF">OB960_13655</name>
</gene>
<dbReference type="Gene3D" id="2.80.10.50">
    <property type="match status" value="1"/>
</dbReference>
<comment type="caution">
    <text evidence="2">The sequence shown here is derived from an EMBL/GenBank/DDBJ whole genome shotgun (WGS) entry which is preliminary data.</text>
</comment>
<dbReference type="RefSeq" id="WP_338004263.1">
    <property type="nucleotide sequence ID" value="NZ_JAOPKA010000008.1"/>
</dbReference>
<dbReference type="InterPro" id="IPR006311">
    <property type="entry name" value="TAT_signal"/>
</dbReference>
<dbReference type="Gene3D" id="2.160.20.10">
    <property type="entry name" value="Single-stranded right-handed beta-helix, Pectin lyase-like"/>
    <property type="match status" value="1"/>
</dbReference>
<dbReference type="InterPro" id="IPR000772">
    <property type="entry name" value="Ricin_B_lectin"/>
</dbReference>
<evidence type="ECO:0000259" key="1">
    <source>
        <dbReference type="Pfam" id="PF14200"/>
    </source>
</evidence>
<name>A0AAP2YZP4_9EURY</name>
<feature type="domain" description="Ricin B lectin" evidence="1">
    <location>
        <begin position="562"/>
        <end position="643"/>
    </location>
</feature>
<dbReference type="SUPFAM" id="SSF50370">
    <property type="entry name" value="Ricin B-like lectins"/>
    <property type="match status" value="1"/>
</dbReference>
<dbReference type="InterPro" id="IPR035992">
    <property type="entry name" value="Ricin_B-like_lectins"/>
</dbReference>
<dbReference type="AlphaFoldDB" id="A0AAP2YZP4"/>
<feature type="domain" description="Ricin B lectin" evidence="1">
    <location>
        <begin position="651"/>
        <end position="704"/>
    </location>
</feature>
<dbReference type="InterPro" id="IPR011050">
    <property type="entry name" value="Pectin_lyase_fold/virulence"/>
</dbReference>
<dbReference type="PROSITE" id="PS50231">
    <property type="entry name" value="RICIN_B_LECTIN"/>
    <property type="match status" value="1"/>
</dbReference>
<proteinExistence type="predicted"/>
<dbReference type="InterPro" id="IPR012334">
    <property type="entry name" value="Pectin_lyas_fold"/>
</dbReference>
<sequence>MVTRDSPEREEQRTDDDLTFTRRTALGLLGVGGASAMLSGSATASHDGADTDEVRPWNQHVDAQTHDLRNLHAIDVGHVHTAARDADVVVWKDEDGVFHADSADEQVASGDDVIDVTQAAVDSLTEGRDWKEKVAVVSPGTVGPVDEMHAVNVPSYTVLDYLAPITIEDEGEAWVIPVRARNAHHVEVPNLTIRGTARYGIIMNSVSNVSLGNVEMEMDGGGFGIRIDDSGSDGRSSDVQVDRIYAENVDNHVFETRGVDRVQVNQVLAKNVSGCTVLFNESSDATVNSIVEYSPDPPNESRYATFRTTYQQGRVAVGNIVSHDAKRGLHLHTGSGELVIGNVYVEGARNRGAVLSGPPNAVLNGGVIKNVTGKAIDLYTISDPTREPERAADGVVISNFRITDDRPEEDRDQTHAIHETGNAMNNRIVNNDVRDGGTEALLEIDTETSVIRDNVGDGVDSGTVILESGAEPAARVEGVSQNRDVTLDLRAKTFEGPSASFAWDHYFEYDGEAEQWDLIVEWRTDPGEDVELDYIIDRPQANLGRYPGEPSFDGPDDAIQGPVEEGRYRLAAVHSEYSLTVEGASTGSGSNVVQDEWGGADHQRWDVVELDEYDGQFRLESVDTGLVLEVEDGSEENGANVQVGEWTGDAHQRFTVEEEHLGEYAVRAVHSDQGLNVEGSSGAPGANVLQWPFGGDQNELWMFVEE</sequence>
<dbReference type="EMBL" id="JAOPKA010000008">
    <property type="protein sequence ID" value="MCU4742441.1"/>
    <property type="molecule type" value="Genomic_DNA"/>
</dbReference>
<protein>
    <submittedName>
        <fullName evidence="2">RICIN domain-containing protein</fullName>
    </submittedName>
</protein>
<reference evidence="2" key="1">
    <citation type="submission" date="2022-09" db="EMBL/GenBank/DDBJ databases">
        <title>Enrichment on poylsaccharides allowed isolation of novel metabolic and taxonomic groups of Haloarchaea.</title>
        <authorList>
            <person name="Sorokin D.Y."/>
            <person name="Elcheninov A.G."/>
            <person name="Khizhniak T.V."/>
            <person name="Kolganova T.V."/>
            <person name="Kublanov I.V."/>
        </authorList>
    </citation>
    <scope>NUCLEOTIDE SEQUENCE</scope>
    <source>
        <strain evidence="2">AArc-xg1-1</strain>
    </source>
</reference>
<evidence type="ECO:0000313" key="3">
    <source>
        <dbReference type="Proteomes" id="UP001321018"/>
    </source>
</evidence>
<dbReference type="CDD" id="cd00161">
    <property type="entry name" value="beta-trefoil_Ricin-like"/>
    <property type="match status" value="1"/>
</dbReference>
<organism evidence="2 3">
    <name type="scientific">Natronoglomus mannanivorans</name>
    <dbReference type="NCBI Taxonomy" id="2979990"/>
    <lineage>
        <taxon>Archaea</taxon>
        <taxon>Methanobacteriati</taxon>
        <taxon>Methanobacteriota</taxon>
        <taxon>Stenosarchaea group</taxon>
        <taxon>Halobacteria</taxon>
        <taxon>Halobacteriales</taxon>
        <taxon>Natrialbaceae</taxon>
        <taxon>Natronoglomus</taxon>
    </lineage>
</organism>